<organism evidence="1 2">
    <name type="scientific">Actinomyces urogenitalis DSM 15434</name>
    <dbReference type="NCBI Taxonomy" id="525246"/>
    <lineage>
        <taxon>Bacteria</taxon>
        <taxon>Bacillati</taxon>
        <taxon>Actinomycetota</taxon>
        <taxon>Actinomycetes</taxon>
        <taxon>Actinomycetales</taxon>
        <taxon>Actinomycetaceae</taxon>
        <taxon>Actinomyces</taxon>
    </lineage>
</organism>
<sequence>MAPYKTSKGAVQIPFDQPIPLDLIAAMAVWSYRRVRGLPEE</sequence>
<protein>
    <submittedName>
        <fullName evidence="1">Uncharacterized protein</fullName>
    </submittedName>
</protein>
<dbReference type="HOGENOM" id="CLU_3264536_0_0_11"/>
<name>C0W5E9_9ACTO</name>
<gene>
    <name evidence="1" type="ORF">HMPREF0058_1093</name>
</gene>
<evidence type="ECO:0000313" key="1">
    <source>
        <dbReference type="EMBL" id="EEH66049.1"/>
    </source>
</evidence>
<proteinExistence type="predicted"/>
<reference evidence="1 2" key="1">
    <citation type="submission" date="2009-01" db="EMBL/GenBank/DDBJ databases">
        <authorList>
            <person name="Qin X."/>
            <person name="Bachman B."/>
            <person name="Battles P."/>
            <person name="Bell A."/>
            <person name="Bess C."/>
            <person name="Bickham C."/>
            <person name="Chaboub L."/>
            <person name="Chen D."/>
            <person name="Coyle M."/>
            <person name="Deiros D.R."/>
            <person name="Dinh H."/>
            <person name="Forbes L."/>
            <person name="Fowler G."/>
            <person name="Francisco L."/>
            <person name="Fu Q."/>
            <person name="Gubbala S."/>
            <person name="Hale W."/>
            <person name="Han Y."/>
            <person name="Hemphill L."/>
            <person name="Highlander S.K."/>
            <person name="Hirani K."/>
            <person name="Hogues M."/>
            <person name="Jackson L."/>
            <person name="Jakkamsetti A."/>
            <person name="Javaid M."/>
            <person name="Jiang H."/>
            <person name="Korchina V."/>
            <person name="Kovar C."/>
            <person name="Lara F."/>
            <person name="Lee S."/>
            <person name="Mata R."/>
            <person name="Mathew T."/>
            <person name="Moen C."/>
            <person name="Morales K."/>
            <person name="Munidasa M."/>
            <person name="Nazareth L."/>
            <person name="Ngo R."/>
            <person name="Nguyen L."/>
            <person name="Okwuonu G."/>
            <person name="Ongeri F."/>
            <person name="Patil S."/>
            <person name="Petrosino J."/>
            <person name="Pham C."/>
            <person name="Pham P."/>
            <person name="Pu L.-L."/>
            <person name="Puazo M."/>
            <person name="Raj R."/>
            <person name="Reid J."/>
            <person name="Rouhana J."/>
            <person name="Saada N."/>
            <person name="Shang Y."/>
            <person name="Simmons D."/>
            <person name="Thornton R."/>
            <person name="Warren J."/>
            <person name="Weissenberger G."/>
            <person name="Zhang J."/>
            <person name="Zhang L."/>
            <person name="Zhou C."/>
            <person name="Zhu D."/>
            <person name="Muzny D."/>
            <person name="Worley K."/>
            <person name="Gibbs R."/>
        </authorList>
    </citation>
    <scope>NUCLEOTIDE SEQUENCE [LARGE SCALE GENOMIC DNA]</scope>
    <source>
        <strain evidence="1 2">DSM 15434</strain>
    </source>
</reference>
<comment type="caution">
    <text evidence="1">The sequence shown here is derived from an EMBL/GenBank/DDBJ whole genome shotgun (WGS) entry which is preliminary data.</text>
</comment>
<evidence type="ECO:0000313" key="2">
    <source>
        <dbReference type="Proteomes" id="UP000004778"/>
    </source>
</evidence>
<dbReference type="EMBL" id="ACFH01000077">
    <property type="protein sequence ID" value="EEH66049.1"/>
    <property type="molecule type" value="Genomic_DNA"/>
</dbReference>
<dbReference type="SUPFAM" id="SSF159888">
    <property type="entry name" value="YdhG-like"/>
    <property type="match status" value="1"/>
</dbReference>
<dbReference type="Gene3D" id="3.90.1150.200">
    <property type="match status" value="1"/>
</dbReference>
<dbReference type="Proteomes" id="UP000004778">
    <property type="component" value="Unassembled WGS sequence"/>
</dbReference>
<dbReference type="AlphaFoldDB" id="C0W5E9"/>
<accession>C0W5E9</accession>
<keyword evidence="2" id="KW-1185">Reference proteome</keyword>